<organism evidence="2 3">
    <name type="scientific">Ceratosolen solmsi marchali</name>
    <dbReference type="NCBI Taxonomy" id="326594"/>
    <lineage>
        <taxon>Eukaryota</taxon>
        <taxon>Metazoa</taxon>
        <taxon>Ecdysozoa</taxon>
        <taxon>Arthropoda</taxon>
        <taxon>Hexapoda</taxon>
        <taxon>Insecta</taxon>
        <taxon>Pterygota</taxon>
        <taxon>Neoptera</taxon>
        <taxon>Endopterygota</taxon>
        <taxon>Hymenoptera</taxon>
        <taxon>Apocrita</taxon>
        <taxon>Proctotrupomorpha</taxon>
        <taxon>Chalcidoidea</taxon>
        <taxon>Agaonidae</taxon>
        <taxon>Agaoninae</taxon>
        <taxon>Ceratosolen</taxon>
    </lineage>
</organism>
<accession>A0AAJ6YE95</accession>
<dbReference type="Proteomes" id="UP000695007">
    <property type="component" value="Unplaced"/>
</dbReference>
<proteinExistence type="predicted"/>
<dbReference type="AlphaFoldDB" id="A0AAJ6YE95"/>
<evidence type="ECO:0000313" key="3">
    <source>
        <dbReference type="RefSeq" id="XP_011496449.1"/>
    </source>
</evidence>
<protein>
    <submittedName>
        <fullName evidence="3">Uncharacterized protein LOC105361062</fullName>
    </submittedName>
</protein>
<dbReference type="GeneID" id="105361062"/>
<reference evidence="3" key="1">
    <citation type="submission" date="2025-08" db="UniProtKB">
        <authorList>
            <consortium name="RefSeq"/>
        </authorList>
    </citation>
    <scope>IDENTIFICATION</scope>
</reference>
<gene>
    <name evidence="3" type="primary">LOC105361062</name>
</gene>
<sequence>MVALYVLHPEYTPDPHSQKYELHNIAVITLLCPIPAQVGIAVKLPTQQYSDIGHMCCSEKCKLLTVIENTQNYHFVKEMRIRNVPRPVHKEKTKEKESGMDLNIMHINQLTQRENQNYKRLVRSPGIAPAPQFFTQDKLNIKSKPKKHKGRKKNDFPISLRGRGNVYAHNHRVMFE</sequence>
<keyword evidence="2" id="KW-1185">Reference proteome</keyword>
<feature type="compositionally biased region" description="Basic residues" evidence="1">
    <location>
        <begin position="141"/>
        <end position="152"/>
    </location>
</feature>
<dbReference type="KEGG" id="csol:105361062"/>
<dbReference type="RefSeq" id="XP_011496449.1">
    <property type="nucleotide sequence ID" value="XM_011498147.1"/>
</dbReference>
<evidence type="ECO:0000256" key="1">
    <source>
        <dbReference type="SAM" id="MobiDB-lite"/>
    </source>
</evidence>
<name>A0AAJ6YE95_9HYME</name>
<evidence type="ECO:0000313" key="2">
    <source>
        <dbReference type="Proteomes" id="UP000695007"/>
    </source>
</evidence>
<feature type="region of interest" description="Disordered" evidence="1">
    <location>
        <begin position="141"/>
        <end position="161"/>
    </location>
</feature>